<dbReference type="InterPro" id="IPR051783">
    <property type="entry name" value="NAD(P)-dependent_oxidoreduct"/>
</dbReference>
<gene>
    <name evidence="1" type="ORF">F0P94_03040</name>
</gene>
<dbReference type="Proteomes" id="UP000326570">
    <property type="component" value="Unassembled WGS sequence"/>
</dbReference>
<organism evidence="1 2">
    <name type="scientific">Adhaeribacter soli</name>
    <dbReference type="NCBI Taxonomy" id="2607655"/>
    <lineage>
        <taxon>Bacteria</taxon>
        <taxon>Pseudomonadati</taxon>
        <taxon>Bacteroidota</taxon>
        <taxon>Cytophagia</taxon>
        <taxon>Cytophagales</taxon>
        <taxon>Hymenobacteraceae</taxon>
        <taxon>Adhaeribacter</taxon>
    </lineage>
</organism>
<evidence type="ECO:0000313" key="1">
    <source>
        <dbReference type="EMBL" id="KAA9346072.1"/>
    </source>
</evidence>
<dbReference type="EMBL" id="VTWT01000001">
    <property type="protein sequence ID" value="KAA9346072.1"/>
    <property type="molecule type" value="Genomic_DNA"/>
</dbReference>
<dbReference type="GO" id="GO:0005737">
    <property type="term" value="C:cytoplasm"/>
    <property type="evidence" value="ECO:0007669"/>
    <property type="project" value="TreeGrafter"/>
</dbReference>
<dbReference type="Gene3D" id="3.40.50.720">
    <property type="entry name" value="NAD(P)-binding Rossmann-like Domain"/>
    <property type="match status" value="1"/>
</dbReference>
<protein>
    <submittedName>
        <fullName evidence="1">SDR family oxidoreductase</fullName>
    </submittedName>
</protein>
<name>A0A5N1J7X2_9BACT</name>
<dbReference type="PANTHER" id="PTHR48079">
    <property type="entry name" value="PROTEIN YEEZ"/>
    <property type="match status" value="1"/>
</dbReference>
<comment type="caution">
    <text evidence="1">The sequence shown here is derived from an EMBL/GenBank/DDBJ whole genome shotgun (WGS) entry which is preliminary data.</text>
</comment>
<dbReference type="AlphaFoldDB" id="A0A5N1J7X2"/>
<dbReference type="InterPro" id="IPR036291">
    <property type="entry name" value="NAD(P)-bd_dom_sf"/>
</dbReference>
<keyword evidence="2" id="KW-1185">Reference proteome</keyword>
<dbReference type="PANTHER" id="PTHR48079:SF6">
    <property type="entry name" value="NAD(P)-BINDING DOMAIN-CONTAINING PROTEIN-RELATED"/>
    <property type="match status" value="1"/>
</dbReference>
<reference evidence="1 2" key="1">
    <citation type="submission" date="2019-09" db="EMBL/GenBank/DDBJ databases">
        <title>Genome sequence of Adhaeribacter sp. M2.</title>
        <authorList>
            <person name="Srinivasan S."/>
        </authorList>
    </citation>
    <scope>NUCLEOTIDE SEQUENCE [LARGE SCALE GENOMIC DNA]</scope>
    <source>
        <strain evidence="1 2">M2</strain>
    </source>
</reference>
<evidence type="ECO:0000313" key="2">
    <source>
        <dbReference type="Proteomes" id="UP000326570"/>
    </source>
</evidence>
<sequence>MKKKISVLGCGWLGLPLAEALLKQGYQVAGSTTTPEKLGLLAAKGISPFLLDLRSPVIVPENGRFFQAEILVVAIPPGRGQENPYQDQIARLQKILLNSPVKQVLFVSSTGVYAPSSAIITEKSALDHSGAVALIAAEDYMLSAENPWKTTIVRFAGLFGPGREPGRFLAGKKDLPNPEAPVNLIHLEDCIGIISEIIKQEKWGEVFNACADEHPSRKVFYQAATRNLGLPEPAFVTSAEENKNGKWISNQKLKAALNYTFLYPDPLQAILQIPKNSTEIS</sequence>
<dbReference type="RefSeq" id="WP_150902215.1">
    <property type="nucleotide sequence ID" value="NZ_VTWT01000001.1"/>
</dbReference>
<dbReference type="CDD" id="cd05266">
    <property type="entry name" value="SDR_a4"/>
    <property type="match status" value="1"/>
</dbReference>
<proteinExistence type="predicted"/>
<dbReference type="SUPFAM" id="SSF51735">
    <property type="entry name" value="NAD(P)-binding Rossmann-fold domains"/>
    <property type="match status" value="1"/>
</dbReference>
<accession>A0A5N1J7X2</accession>
<dbReference type="GO" id="GO:0004029">
    <property type="term" value="F:aldehyde dehydrogenase (NAD+) activity"/>
    <property type="evidence" value="ECO:0007669"/>
    <property type="project" value="TreeGrafter"/>
</dbReference>